<comment type="caution">
    <text evidence="2">The sequence shown here is derived from an EMBL/GenBank/DDBJ whole genome shotgun (WGS) entry which is preliminary data.</text>
</comment>
<feature type="compositionally biased region" description="Low complexity" evidence="1">
    <location>
        <begin position="58"/>
        <end position="69"/>
    </location>
</feature>
<protein>
    <submittedName>
        <fullName evidence="2">Uncharacterized protein</fullName>
    </submittedName>
</protein>
<dbReference type="AlphaFoldDB" id="A0A1R3IWX8"/>
<evidence type="ECO:0000313" key="3">
    <source>
        <dbReference type="Proteomes" id="UP000187203"/>
    </source>
</evidence>
<feature type="region of interest" description="Disordered" evidence="1">
    <location>
        <begin position="1"/>
        <end position="75"/>
    </location>
</feature>
<reference evidence="3" key="1">
    <citation type="submission" date="2013-09" db="EMBL/GenBank/DDBJ databases">
        <title>Corchorus olitorius genome sequencing.</title>
        <authorList>
            <person name="Alam M."/>
            <person name="Haque M.S."/>
            <person name="Islam M.S."/>
            <person name="Emdad E.M."/>
            <person name="Islam M.M."/>
            <person name="Ahmed B."/>
            <person name="Halim A."/>
            <person name="Hossen Q.M.M."/>
            <person name="Hossain M.Z."/>
            <person name="Ahmed R."/>
            <person name="Khan M.M."/>
            <person name="Islam R."/>
            <person name="Rashid M.M."/>
            <person name="Khan S.A."/>
            <person name="Rahman M.S."/>
            <person name="Alam M."/>
            <person name="Yahiya A.S."/>
            <person name="Khan M.S."/>
            <person name="Azam M.S."/>
            <person name="Haque T."/>
            <person name="Lashkar M.Z.H."/>
            <person name="Akhand A.I."/>
            <person name="Morshed G."/>
            <person name="Roy S."/>
            <person name="Uddin K.S."/>
            <person name="Rabeya T."/>
            <person name="Hossain A.S."/>
            <person name="Chowdhury A."/>
            <person name="Snigdha A.R."/>
            <person name="Mortoza M.S."/>
            <person name="Matin S.A."/>
            <person name="Hoque S.M.E."/>
            <person name="Islam M.K."/>
            <person name="Roy D.K."/>
            <person name="Haider R."/>
            <person name="Moosa M.M."/>
            <person name="Elias S.M."/>
            <person name="Hasan A.M."/>
            <person name="Jahan S."/>
            <person name="Shafiuddin M."/>
            <person name="Mahmood N."/>
            <person name="Shommy N.S."/>
        </authorList>
    </citation>
    <scope>NUCLEOTIDE SEQUENCE [LARGE SCALE GENOMIC DNA]</scope>
    <source>
        <strain evidence="3">cv. O-4</strain>
    </source>
</reference>
<feature type="compositionally biased region" description="Polar residues" evidence="1">
    <location>
        <begin position="24"/>
        <end position="48"/>
    </location>
</feature>
<organism evidence="2 3">
    <name type="scientific">Corchorus olitorius</name>
    <dbReference type="NCBI Taxonomy" id="93759"/>
    <lineage>
        <taxon>Eukaryota</taxon>
        <taxon>Viridiplantae</taxon>
        <taxon>Streptophyta</taxon>
        <taxon>Embryophyta</taxon>
        <taxon>Tracheophyta</taxon>
        <taxon>Spermatophyta</taxon>
        <taxon>Magnoliopsida</taxon>
        <taxon>eudicotyledons</taxon>
        <taxon>Gunneridae</taxon>
        <taxon>Pentapetalae</taxon>
        <taxon>rosids</taxon>
        <taxon>malvids</taxon>
        <taxon>Malvales</taxon>
        <taxon>Malvaceae</taxon>
        <taxon>Grewioideae</taxon>
        <taxon>Apeibeae</taxon>
        <taxon>Corchorus</taxon>
    </lineage>
</organism>
<name>A0A1R3IWX8_9ROSI</name>
<accession>A0A1R3IWX8</accession>
<keyword evidence="3" id="KW-1185">Reference proteome</keyword>
<evidence type="ECO:0000313" key="2">
    <source>
        <dbReference type="EMBL" id="OMO87064.1"/>
    </source>
</evidence>
<sequence length="167" mass="17915">MAAENQRILRENSASHGNPREDPSSQGNCIENTSSSRPNPLTQSPNNNNEDDLNVAISSQGGNSNNSNGPTLDHHKTVVTIVDQNGERKMVKTTTKLLFAAAHPQGRAVVPSNGKGQPIGGEGKLLVGVLGRIARTGSMCPINYESWHKMPHDLKVEALRFVESAQA</sequence>
<dbReference type="OrthoDB" id="10460846at2759"/>
<dbReference type="EMBL" id="AWUE01017428">
    <property type="protein sequence ID" value="OMO87064.1"/>
    <property type="molecule type" value="Genomic_DNA"/>
</dbReference>
<proteinExistence type="predicted"/>
<evidence type="ECO:0000256" key="1">
    <source>
        <dbReference type="SAM" id="MobiDB-lite"/>
    </source>
</evidence>
<gene>
    <name evidence="2" type="ORF">COLO4_20816</name>
</gene>
<dbReference type="Proteomes" id="UP000187203">
    <property type="component" value="Unassembled WGS sequence"/>
</dbReference>